<proteinExistence type="predicted"/>
<evidence type="ECO:0000313" key="4">
    <source>
        <dbReference type="EMBL" id="MBL0392414.1"/>
    </source>
</evidence>
<evidence type="ECO:0000256" key="3">
    <source>
        <dbReference type="ARBA" id="ARBA00023002"/>
    </source>
</evidence>
<dbReference type="GO" id="GO:0018580">
    <property type="term" value="F:nitronate monooxygenase activity"/>
    <property type="evidence" value="ECO:0007669"/>
    <property type="project" value="InterPro"/>
</dbReference>
<dbReference type="PANTHER" id="PTHR32332">
    <property type="entry name" value="2-NITROPROPANE DIOXYGENASE"/>
    <property type="match status" value="1"/>
</dbReference>
<dbReference type="EMBL" id="JAEQNE010000003">
    <property type="protein sequence ID" value="MBL0392414.1"/>
    <property type="molecule type" value="Genomic_DNA"/>
</dbReference>
<dbReference type="CDD" id="cd04730">
    <property type="entry name" value="NPD_like"/>
    <property type="match status" value="1"/>
</dbReference>
<dbReference type="Proteomes" id="UP000599109">
    <property type="component" value="Unassembled WGS sequence"/>
</dbReference>
<keyword evidence="2" id="KW-0288">FMN</keyword>
<reference evidence="4 5" key="1">
    <citation type="journal article" date="2017" name="Int. J. Syst. Evol. Microbiol.">
        <title>Ramlibacter monticola sp. nov., isolated from forest soil.</title>
        <authorList>
            <person name="Chaudhary D.K."/>
            <person name="Kim J."/>
        </authorList>
    </citation>
    <scope>NUCLEOTIDE SEQUENCE [LARGE SCALE GENOMIC DNA]</scope>
    <source>
        <strain evidence="4 5">KACC 19175</strain>
    </source>
</reference>
<dbReference type="AlphaFoldDB" id="A0A936Z1Y5"/>
<organism evidence="4 5">
    <name type="scientific">Ramlibacter monticola</name>
    <dbReference type="NCBI Taxonomy" id="1926872"/>
    <lineage>
        <taxon>Bacteria</taxon>
        <taxon>Pseudomonadati</taxon>
        <taxon>Pseudomonadota</taxon>
        <taxon>Betaproteobacteria</taxon>
        <taxon>Burkholderiales</taxon>
        <taxon>Comamonadaceae</taxon>
        <taxon>Ramlibacter</taxon>
    </lineage>
</organism>
<name>A0A936Z1Y5_9BURK</name>
<keyword evidence="4" id="KW-0503">Monooxygenase</keyword>
<evidence type="ECO:0000256" key="1">
    <source>
        <dbReference type="ARBA" id="ARBA00022630"/>
    </source>
</evidence>
<protein>
    <submittedName>
        <fullName evidence="4">Nitronate monooxygenase</fullName>
    </submittedName>
</protein>
<dbReference type="PANTHER" id="PTHR32332:SF31">
    <property type="entry name" value="2-NITROPROPANE DIOXYGENASE FAMILY, PUTATIVE (AFU_ORTHOLOGUE AFUA_2G09850)-RELATED"/>
    <property type="match status" value="1"/>
</dbReference>
<keyword evidence="5" id="KW-1185">Reference proteome</keyword>
<dbReference type="SUPFAM" id="SSF51412">
    <property type="entry name" value="Inosine monophosphate dehydrogenase (IMPDH)"/>
    <property type="match status" value="1"/>
</dbReference>
<keyword evidence="3" id="KW-0560">Oxidoreductase</keyword>
<gene>
    <name evidence="4" type="ORF">JJ685_14840</name>
</gene>
<dbReference type="InterPro" id="IPR004136">
    <property type="entry name" value="NMO"/>
</dbReference>
<evidence type="ECO:0000256" key="2">
    <source>
        <dbReference type="ARBA" id="ARBA00022643"/>
    </source>
</evidence>
<dbReference type="Pfam" id="PF03060">
    <property type="entry name" value="NMO"/>
    <property type="match status" value="2"/>
</dbReference>
<dbReference type="InterPro" id="IPR013785">
    <property type="entry name" value="Aldolase_TIM"/>
</dbReference>
<keyword evidence="1" id="KW-0285">Flavoprotein</keyword>
<dbReference type="Gene3D" id="3.20.20.70">
    <property type="entry name" value="Aldolase class I"/>
    <property type="match status" value="1"/>
</dbReference>
<accession>A0A936Z1Y5</accession>
<dbReference type="RefSeq" id="WP_201675040.1">
    <property type="nucleotide sequence ID" value="NZ_JAEQNE010000003.1"/>
</dbReference>
<comment type="caution">
    <text evidence="4">The sequence shown here is derived from an EMBL/GenBank/DDBJ whole genome shotgun (WGS) entry which is preliminary data.</text>
</comment>
<evidence type="ECO:0000313" key="5">
    <source>
        <dbReference type="Proteomes" id="UP000599109"/>
    </source>
</evidence>
<sequence length="334" mass="34933">MNILATRLTRTLRLRHPIVSAPMAFAGGGALAAAVSRAGGLGLIGGGYGDPAWLEQQFAAAAGERVGVGFITWSLRKSPSLLTDVLKHRPAAVMLSFGDPRPFVDEIRAAGAALVCQCQDMAHVMDAVDVGADIVVAQGAEAGGHGALRGTLGFVPEVADHLAQHAPATLLLAAGGIGDGRGLAAALMLGADGVLVGTRLWASREALAKEGHHRAILETDGDGTLRTRIPDIARQIPWPRGFTARIRRNAFTDRWHGREEALEAAVATEGPRYRQAFEAGDPEQAGVWFGEAAGLVHAIEPAAVIVERMAAEAAARLRFHGGASLEPSSDGDRR</sequence>